<dbReference type="CDD" id="cd02440">
    <property type="entry name" value="AdoMet_MTases"/>
    <property type="match status" value="1"/>
</dbReference>
<keyword evidence="3 4" id="KW-0949">S-adenosyl-L-methionine</keyword>
<dbReference type="InterPro" id="IPR030391">
    <property type="entry name" value="MeTrfase_TrmA_CS"/>
</dbReference>
<feature type="domain" description="TRAM" evidence="6">
    <location>
        <begin position="5"/>
        <end position="63"/>
    </location>
</feature>
<dbReference type="InterPro" id="IPR010280">
    <property type="entry name" value="U5_MeTrfase_fam"/>
</dbReference>
<dbReference type="GO" id="GO:0070475">
    <property type="term" value="P:rRNA base methylation"/>
    <property type="evidence" value="ECO:0007669"/>
    <property type="project" value="TreeGrafter"/>
</dbReference>
<dbReference type="PANTHER" id="PTHR11061:SF30">
    <property type="entry name" value="TRNA (URACIL(54)-C(5))-METHYLTRANSFERASE"/>
    <property type="match status" value="1"/>
</dbReference>
<dbReference type="PANTHER" id="PTHR11061">
    <property type="entry name" value="RNA M5U METHYLTRANSFERASE"/>
    <property type="match status" value="1"/>
</dbReference>
<dbReference type="InterPro" id="IPR002792">
    <property type="entry name" value="TRAM_dom"/>
</dbReference>
<evidence type="ECO:0000313" key="7">
    <source>
        <dbReference type="EMBL" id="TDX58870.1"/>
    </source>
</evidence>
<dbReference type="InterPro" id="IPR012340">
    <property type="entry name" value="NA-bd_OB-fold"/>
</dbReference>
<comment type="caution">
    <text evidence="7">The sequence shown here is derived from an EMBL/GenBank/DDBJ whole genome shotgun (WGS) entry which is preliminary data.</text>
</comment>
<dbReference type="InterPro" id="IPR030390">
    <property type="entry name" value="MeTrfase_TrmA_AS"/>
</dbReference>
<dbReference type="STRING" id="926561.GCA_000379025_02053"/>
<proteinExistence type="inferred from homology"/>
<dbReference type="Pfam" id="PF01938">
    <property type="entry name" value="TRAM"/>
    <property type="match status" value="1"/>
</dbReference>
<dbReference type="PROSITE" id="PS01231">
    <property type="entry name" value="TRMA_2"/>
    <property type="match status" value="1"/>
</dbReference>
<dbReference type="Gene3D" id="2.40.50.140">
    <property type="entry name" value="Nucleic acid-binding proteins"/>
    <property type="match status" value="1"/>
</dbReference>
<dbReference type="GO" id="GO:0070041">
    <property type="term" value="F:rRNA (uridine-C5-)-methyltransferase activity"/>
    <property type="evidence" value="ECO:0007669"/>
    <property type="project" value="TreeGrafter"/>
</dbReference>
<dbReference type="AlphaFoldDB" id="A0A4R8HFK8"/>
<feature type="active site" evidence="5">
    <location>
        <position position="412"/>
    </location>
</feature>
<evidence type="ECO:0000256" key="1">
    <source>
        <dbReference type="ARBA" id="ARBA00022603"/>
    </source>
</evidence>
<evidence type="ECO:0000256" key="2">
    <source>
        <dbReference type="ARBA" id="ARBA00022679"/>
    </source>
</evidence>
<evidence type="ECO:0000256" key="3">
    <source>
        <dbReference type="ARBA" id="ARBA00022691"/>
    </source>
</evidence>
<keyword evidence="8" id="KW-1185">Reference proteome</keyword>
<dbReference type="Gene3D" id="3.40.50.150">
    <property type="entry name" value="Vaccinia Virus protein VP39"/>
    <property type="match status" value="1"/>
</dbReference>
<dbReference type="PROSITE" id="PS50926">
    <property type="entry name" value="TRAM"/>
    <property type="match status" value="1"/>
</dbReference>
<dbReference type="NCBIfam" id="TIGR00479">
    <property type="entry name" value="rumA"/>
    <property type="match status" value="1"/>
</dbReference>
<keyword evidence="2 4" id="KW-0808">Transferase</keyword>
<feature type="binding site" evidence="4">
    <location>
        <position position="288"/>
    </location>
    <ligand>
        <name>S-adenosyl-L-methionine</name>
        <dbReference type="ChEBI" id="CHEBI:59789"/>
    </ligand>
</feature>
<dbReference type="Pfam" id="PF05958">
    <property type="entry name" value="tRNA_U5-meth_tr"/>
    <property type="match status" value="1"/>
</dbReference>
<dbReference type="PROSITE" id="PS01230">
    <property type="entry name" value="TRMA_1"/>
    <property type="match status" value="1"/>
</dbReference>
<dbReference type="FunFam" id="2.40.50.140:FF:000097">
    <property type="entry name" value="23S rRNA (uracil(1939)-C(5))-methyltransferase RlmD"/>
    <property type="match status" value="1"/>
</dbReference>
<reference evidence="7 8" key="1">
    <citation type="submission" date="2019-03" db="EMBL/GenBank/DDBJ databases">
        <title>Subsurface microbial communities from deep shales in Ohio and West Virginia, USA.</title>
        <authorList>
            <person name="Wrighton K."/>
        </authorList>
    </citation>
    <scope>NUCLEOTIDE SEQUENCE [LARGE SCALE GENOMIC DNA]</scope>
    <source>
        <strain evidence="7 8">MSL 6dP</strain>
    </source>
</reference>
<dbReference type="InterPro" id="IPR029063">
    <property type="entry name" value="SAM-dependent_MTases_sf"/>
</dbReference>
<comment type="similarity">
    <text evidence="4">Belongs to the class I-like SAM-binding methyltransferase superfamily. RNA M5U methyltransferase family.</text>
</comment>
<sequence length="457" mass="51559">MSKKPVSVGDIVEIELESLAHGGDVVGRIDGYAIFIPQGVPGEIAKVKITQVKKNYGRGEIIEVIEESEDRITPSCPFSDRCGGCQVQHINYQAQLDHKQKIVRDNIERIAKLTDIKINPVKGMDNPFFYRNKAQFPLAKNEEGQVITGFYAPGSHKLIAIDKCGIQHPLINRISERAVELIEEYELSIYNEKKHQGLLRHLVVRVGVCTNQAMLIFVTKDNKFPEARKIAKRLMADIPELLSVQHNINPKKTNVVLGKLTKTLAGEDHIFDYIGRIKYKISPLSFFQVNTLQAKVLYDQAVEYAGLTGQEKVIDAYCGLGSITLYVSDQSQEVYGIEVVEEAIEAAKENAEFNGIENCHFQAGKVREVLPELKKEFIPEVIIVDPPRKGCHEEVLKTFVEMEPERIVYVSCNPSSLARDLKYLDAHGYETVEIQPVDMFPQTYHIENVALIKRIDN</sequence>
<dbReference type="Proteomes" id="UP000295832">
    <property type="component" value="Unassembled WGS sequence"/>
</dbReference>
<accession>A0A4R8HFK8</accession>
<dbReference type="SUPFAM" id="SSF53335">
    <property type="entry name" value="S-adenosyl-L-methionine-dependent methyltransferases"/>
    <property type="match status" value="1"/>
</dbReference>
<feature type="active site" description="Nucleophile" evidence="4">
    <location>
        <position position="412"/>
    </location>
</feature>
<name>A0A4R8HFK8_9FIRM</name>
<evidence type="ECO:0000259" key="6">
    <source>
        <dbReference type="PROSITE" id="PS50926"/>
    </source>
</evidence>
<dbReference type="FunFam" id="3.40.50.150:FF:000009">
    <property type="entry name" value="23S rRNA (Uracil(1939)-C(5))-methyltransferase RlmD"/>
    <property type="match status" value="1"/>
</dbReference>
<feature type="binding site" evidence="4">
    <location>
        <position position="338"/>
    </location>
    <ligand>
        <name>S-adenosyl-L-methionine</name>
        <dbReference type="ChEBI" id="CHEBI:59789"/>
    </ligand>
</feature>
<protein>
    <submittedName>
        <fullName evidence="7">23S rRNA m(5)U-1939 methyltransferase</fullName>
    </submittedName>
</protein>
<feature type="binding site" evidence="4">
    <location>
        <position position="317"/>
    </location>
    <ligand>
        <name>S-adenosyl-L-methionine</name>
        <dbReference type="ChEBI" id="CHEBI:59789"/>
    </ligand>
</feature>
<dbReference type="FunFam" id="2.40.50.1070:FF:000003">
    <property type="entry name" value="23S rRNA (Uracil-5-)-methyltransferase RumA"/>
    <property type="match status" value="1"/>
</dbReference>
<feature type="binding site" evidence="4">
    <location>
        <position position="385"/>
    </location>
    <ligand>
        <name>S-adenosyl-L-methionine</name>
        <dbReference type="ChEBI" id="CHEBI:59789"/>
    </ligand>
</feature>
<dbReference type="RefSeq" id="WP_134114403.1">
    <property type="nucleotide sequence ID" value="NZ_SOEG01000002.1"/>
</dbReference>
<evidence type="ECO:0000256" key="5">
    <source>
        <dbReference type="PROSITE-ProRule" id="PRU10015"/>
    </source>
</evidence>
<evidence type="ECO:0000313" key="8">
    <source>
        <dbReference type="Proteomes" id="UP000295832"/>
    </source>
</evidence>
<evidence type="ECO:0000256" key="4">
    <source>
        <dbReference type="PROSITE-ProRule" id="PRU01024"/>
    </source>
</evidence>
<gene>
    <name evidence="7" type="ORF">C7959_1028</name>
</gene>
<dbReference type="EMBL" id="SOEG01000002">
    <property type="protein sequence ID" value="TDX58870.1"/>
    <property type="molecule type" value="Genomic_DNA"/>
</dbReference>
<organism evidence="7 8">
    <name type="scientific">Orenia marismortui</name>
    <dbReference type="NCBI Taxonomy" id="46469"/>
    <lineage>
        <taxon>Bacteria</taxon>
        <taxon>Bacillati</taxon>
        <taxon>Bacillota</taxon>
        <taxon>Clostridia</taxon>
        <taxon>Halanaerobiales</taxon>
        <taxon>Halobacteroidaceae</taxon>
        <taxon>Orenia</taxon>
    </lineage>
</organism>
<dbReference type="SUPFAM" id="SSF50249">
    <property type="entry name" value="Nucleic acid-binding proteins"/>
    <property type="match status" value="1"/>
</dbReference>
<dbReference type="Gene3D" id="2.40.50.1070">
    <property type="match status" value="1"/>
</dbReference>
<keyword evidence="1 4" id="KW-0489">Methyltransferase</keyword>
<dbReference type="PROSITE" id="PS51687">
    <property type="entry name" value="SAM_MT_RNA_M5U"/>
    <property type="match status" value="1"/>
</dbReference>